<gene>
    <name evidence="2" type="ORF">LEP1GSC125_0205</name>
</gene>
<keyword evidence="1" id="KW-0732">Signal</keyword>
<dbReference type="InterPro" id="IPR010780">
    <property type="entry name" value="DUF1375"/>
</dbReference>
<accession>A0AA87MP20</accession>
<dbReference type="Proteomes" id="UP000001343">
    <property type="component" value="Unassembled WGS sequence"/>
</dbReference>
<comment type="caution">
    <text evidence="2">The sequence shown here is derived from an EMBL/GenBank/DDBJ whole genome shotgun (WGS) entry which is preliminary data.</text>
</comment>
<protein>
    <submittedName>
        <fullName evidence="2">PF07119 family protein</fullName>
    </submittedName>
</protein>
<evidence type="ECO:0000313" key="2">
    <source>
        <dbReference type="EMBL" id="EKR99818.1"/>
    </source>
</evidence>
<feature type="signal peptide" evidence="1">
    <location>
        <begin position="1"/>
        <end position="20"/>
    </location>
</feature>
<sequence length="534" mass="62092">MIRKIVILSLIVLNLNCATTAVFTEAIQKQKEYVPYEGTLTDIFLISLGPFGTFYGKSTTFTFIGGLIDLPFSFVLDTILLPGIIPYYIYVKYDRPWSAVSSHKKVSARLNAFQSQNPPYVALKSILEQNDVTALQSFLKSFDVIALEKKIRSLQQANLLPYEHAYNFNESTEKQYYYKIGIIDYTAALFSTRTASRNIVPKTFNPGDRLEVVYTLYEEFRKDPILEKRYYETVWKACFSFGVLIENPKILKKVILEFSEKKEISDLFEPIAQRYSEKEYKRFQDPFDDPYYFFNKTETQKFSELWYNRVELLPEIDDLLRKNPELQKEWKRTAWVSAISSGVIAYRPPLLERAFREFPMESAKSAPNLFVAAFKSKNRQSVDIIVKNLKDAKTFPLGQLEEEIVTDILKYPNLLEKLLQTGWNPNLILEWEKHKSLSQNSKQSHRRPEILIKSNGKEFIEKQETTLLILAMQNDFIPMETVQILLKYGADPSLGVKRKSEGKEYLLYPLANINSNGNTILKELKQKTLIDWKK</sequence>
<dbReference type="RefSeq" id="WP_002746016.1">
    <property type="nucleotide sequence ID" value="NZ_AKWM02000044.1"/>
</dbReference>
<dbReference type="EMBL" id="AKWM02000044">
    <property type="protein sequence ID" value="EKR99818.1"/>
    <property type="molecule type" value="Genomic_DNA"/>
</dbReference>
<feature type="chain" id="PRO_5041696986" evidence="1">
    <location>
        <begin position="21"/>
        <end position="534"/>
    </location>
</feature>
<dbReference type="AlphaFoldDB" id="A0AA87MP20"/>
<evidence type="ECO:0000256" key="1">
    <source>
        <dbReference type="SAM" id="SignalP"/>
    </source>
</evidence>
<reference evidence="2 3" key="1">
    <citation type="journal article" date="2014" name="Int. J. Syst. Evol. Microbiol.">
        <title>Leptospira mayottensis sp. nov., a pathogenic species of the genus Leptospira isolated from humans.</title>
        <authorList>
            <person name="Bourhy P."/>
            <person name="Collet L."/>
            <person name="Brisse S."/>
            <person name="Picardeau M."/>
        </authorList>
    </citation>
    <scope>NUCLEOTIDE SEQUENCE [LARGE SCALE GENOMIC DNA]</scope>
    <source>
        <strain evidence="2 3">200901122</strain>
    </source>
</reference>
<proteinExistence type="predicted"/>
<name>A0AA87MP20_9LEPT</name>
<organism evidence="2 3">
    <name type="scientific">Leptospira mayottensis 200901122</name>
    <dbReference type="NCBI Taxonomy" id="1193010"/>
    <lineage>
        <taxon>Bacteria</taxon>
        <taxon>Pseudomonadati</taxon>
        <taxon>Spirochaetota</taxon>
        <taxon>Spirochaetia</taxon>
        <taxon>Leptospirales</taxon>
        <taxon>Leptospiraceae</taxon>
        <taxon>Leptospira</taxon>
    </lineage>
</organism>
<dbReference type="Pfam" id="PF07119">
    <property type="entry name" value="DUF1375"/>
    <property type="match status" value="1"/>
</dbReference>
<evidence type="ECO:0000313" key="3">
    <source>
        <dbReference type="Proteomes" id="UP000001343"/>
    </source>
</evidence>